<proteinExistence type="predicted"/>
<protein>
    <recommendedName>
        <fullName evidence="4">Secreted protein</fullName>
    </recommendedName>
</protein>
<evidence type="ECO:0008006" key="4">
    <source>
        <dbReference type="Google" id="ProtNLM"/>
    </source>
</evidence>
<evidence type="ECO:0000256" key="1">
    <source>
        <dbReference type="SAM" id="SignalP"/>
    </source>
</evidence>
<dbReference type="AlphaFoldDB" id="A0A6A6A1J9"/>
<dbReference type="RefSeq" id="XP_033520111.1">
    <property type="nucleotide sequence ID" value="XM_033673493.1"/>
</dbReference>
<evidence type="ECO:0000313" key="2">
    <source>
        <dbReference type="EMBL" id="KAF2125719.1"/>
    </source>
</evidence>
<feature type="chain" id="PRO_5025563103" description="Secreted protein" evidence="1">
    <location>
        <begin position="24"/>
        <end position="70"/>
    </location>
</feature>
<dbReference type="GeneID" id="54413925"/>
<evidence type="ECO:0000313" key="3">
    <source>
        <dbReference type="Proteomes" id="UP000799771"/>
    </source>
</evidence>
<feature type="signal peptide" evidence="1">
    <location>
        <begin position="1"/>
        <end position="23"/>
    </location>
</feature>
<organism evidence="2 3">
    <name type="scientific">Dothidotthia symphoricarpi CBS 119687</name>
    <dbReference type="NCBI Taxonomy" id="1392245"/>
    <lineage>
        <taxon>Eukaryota</taxon>
        <taxon>Fungi</taxon>
        <taxon>Dikarya</taxon>
        <taxon>Ascomycota</taxon>
        <taxon>Pezizomycotina</taxon>
        <taxon>Dothideomycetes</taxon>
        <taxon>Pleosporomycetidae</taxon>
        <taxon>Pleosporales</taxon>
        <taxon>Dothidotthiaceae</taxon>
        <taxon>Dothidotthia</taxon>
    </lineage>
</organism>
<accession>A0A6A6A1J9</accession>
<gene>
    <name evidence="2" type="ORF">P153DRAFT_91838</name>
</gene>
<name>A0A6A6A1J9_9PLEO</name>
<sequence>MHVRNIAGPFISFLCHLSTSTTASSVRFVSCTQHDCTRVIEIHHTARPTTINQCVLRRQPLDGTNGKVDE</sequence>
<dbReference type="EMBL" id="ML977515">
    <property type="protein sequence ID" value="KAF2125719.1"/>
    <property type="molecule type" value="Genomic_DNA"/>
</dbReference>
<dbReference type="Proteomes" id="UP000799771">
    <property type="component" value="Unassembled WGS sequence"/>
</dbReference>
<reference evidence="2" key="1">
    <citation type="journal article" date="2020" name="Stud. Mycol.">
        <title>101 Dothideomycetes genomes: a test case for predicting lifestyles and emergence of pathogens.</title>
        <authorList>
            <person name="Haridas S."/>
            <person name="Albert R."/>
            <person name="Binder M."/>
            <person name="Bloem J."/>
            <person name="Labutti K."/>
            <person name="Salamov A."/>
            <person name="Andreopoulos B."/>
            <person name="Baker S."/>
            <person name="Barry K."/>
            <person name="Bills G."/>
            <person name="Bluhm B."/>
            <person name="Cannon C."/>
            <person name="Castanera R."/>
            <person name="Culley D."/>
            <person name="Daum C."/>
            <person name="Ezra D."/>
            <person name="Gonzalez J."/>
            <person name="Henrissat B."/>
            <person name="Kuo A."/>
            <person name="Liang C."/>
            <person name="Lipzen A."/>
            <person name="Lutzoni F."/>
            <person name="Magnuson J."/>
            <person name="Mondo S."/>
            <person name="Nolan M."/>
            <person name="Ohm R."/>
            <person name="Pangilinan J."/>
            <person name="Park H.-J."/>
            <person name="Ramirez L."/>
            <person name="Alfaro M."/>
            <person name="Sun H."/>
            <person name="Tritt A."/>
            <person name="Yoshinaga Y."/>
            <person name="Zwiers L.-H."/>
            <person name="Turgeon B."/>
            <person name="Goodwin S."/>
            <person name="Spatafora J."/>
            <person name="Crous P."/>
            <person name="Grigoriev I."/>
        </authorList>
    </citation>
    <scope>NUCLEOTIDE SEQUENCE</scope>
    <source>
        <strain evidence="2">CBS 119687</strain>
    </source>
</reference>
<keyword evidence="1" id="KW-0732">Signal</keyword>
<keyword evidence="3" id="KW-1185">Reference proteome</keyword>